<dbReference type="SMART" id="SM00280">
    <property type="entry name" value="KAZAL"/>
    <property type="match status" value="2"/>
</dbReference>
<name>F0WEQ0_9STRA</name>
<dbReference type="PROSITE" id="PS51465">
    <property type="entry name" value="KAZAL_2"/>
    <property type="match status" value="1"/>
</dbReference>
<dbReference type="InterPro" id="IPR036058">
    <property type="entry name" value="Kazal_dom_sf"/>
</dbReference>
<protein>
    <submittedName>
        <fullName evidence="4">AlNc14C76G5100 protein</fullName>
    </submittedName>
</protein>
<dbReference type="PROSITE" id="PS51257">
    <property type="entry name" value="PROKAR_LIPOPROTEIN"/>
    <property type="match status" value="1"/>
</dbReference>
<dbReference type="SUPFAM" id="SSF100895">
    <property type="entry name" value="Kazal-type serine protease inhibitors"/>
    <property type="match status" value="2"/>
</dbReference>
<dbReference type="EMBL" id="FR824121">
    <property type="protein sequence ID" value="CCA19682.1"/>
    <property type="molecule type" value="Genomic_DNA"/>
</dbReference>
<dbReference type="InterPro" id="IPR002350">
    <property type="entry name" value="Kazal_dom"/>
</dbReference>
<evidence type="ECO:0000313" key="4">
    <source>
        <dbReference type="EMBL" id="CCA19682.1"/>
    </source>
</evidence>
<dbReference type="Gene3D" id="3.30.60.30">
    <property type="match status" value="2"/>
</dbReference>
<feature type="signal peptide" evidence="2">
    <location>
        <begin position="1"/>
        <end position="22"/>
    </location>
</feature>
<proteinExistence type="predicted"/>
<evidence type="ECO:0000259" key="3">
    <source>
        <dbReference type="PROSITE" id="PS51465"/>
    </source>
</evidence>
<feature type="domain" description="Kazal-like" evidence="3">
    <location>
        <begin position="25"/>
        <end position="78"/>
    </location>
</feature>
<evidence type="ECO:0000256" key="2">
    <source>
        <dbReference type="SAM" id="SignalP"/>
    </source>
</evidence>
<feature type="compositionally biased region" description="Basic and acidic residues" evidence="1">
    <location>
        <begin position="138"/>
        <end position="163"/>
    </location>
</feature>
<dbReference type="CDD" id="cd00104">
    <property type="entry name" value="KAZAL_FS"/>
    <property type="match status" value="1"/>
</dbReference>
<reference evidence="4" key="1">
    <citation type="journal article" date="2011" name="PLoS Biol.">
        <title>Gene gain and loss during evolution of obligate parasitism in the white rust pathogen of Arabidopsis thaliana.</title>
        <authorList>
            <person name="Kemen E."/>
            <person name="Gardiner A."/>
            <person name="Schultz-Larsen T."/>
            <person name="Kemen A.C."/>
            <person name="Balmuth A.L."/>
            <person name="Robert-Seilaniantz A."/>
            <person name="Bailey K."/>
            <person name="Holub E."/>
            <person name="Studholme D.J."/>
            <person name="Maclean D."/>
            <person name="Jones J.D."/>
        </authorList>
    </citation>
    <scope>NUCLEOTIDE SEQUENCE</scope>
</reference>
<dbReference type="HOGENOM" id="CLU_1436840_0_0_1"/>
<organism evidence="4">
    <name type="scientific">Albugo laibachii Nc14</name>
    <dbReference type="NCBI Taxonomy" id="890382"/>
    <lineage>
        <taxon>Eukaryota</taxon>
        <taxon>Sar</taxon>
        <taxon>Stramenopiles</taxon>
        <taxon>Oomycota</taxon>
        <taxon>Peronosporomycetes</taxon>
        <taxon>Albuginales</taxon>
        <taxon>Albuginaceae</taxon>
        <taxon>Albugo</taxon>
    </lineage>
</organism>
<reference evidence="4" key="2">
    <citation type="submission" date="2011-02" db="EMBL/GenBank/DDBJ databases">
        <authorList>
            <person name="MacLean D."/>
        </authorList>
    </citation>
    <scope>NUCLEOTIDE SEQUENCE</scope>
</reference>
<gene>
    <name evidence="4" type="primary">AlNc14C76G5100</name>
    <name evidence="4" type="ORF">ALNC14_058250</name>
</gene>
<accession>F0WEQ0</accession>
<feature type="region of interest" description="Disordered" evidence="1">
    <location>
        <begin position="132"/>
        <end position="163"/>
    </location>
</feature>
<dbReference type="Pfam" id="PF07648">
    <property type="entry name" value="Kazal_2"/>
    <property type="match status" value="2"/>
</dbReference>
<dbReference type="AlphaFoldDB" id="F0WEQ0"/>
<keyword evidence="2" id="KW-0732">Signal</keyword>
<feature type="chain" id="PRO_5003263411" evidence="2">
    <location>
        <begin position="23"/>
        <end position="189"/>
    </location>
</feature>
<sequence>MVNTSRTFSLVYFLGWSIGCIASKFQSVVDCMNECIDSDSNSQLCGTNGITYANLCELKKTGCTGTQIALKHFGVCPRSLEADGSDCAIAMCSNNVEPVCDLYPSKLTTYQNSCHFRAARCQALHGEKGELLNGPGEENGKLRKREKDAKGKKCKEVDGQKEENKKPWMQMCTDCSDLKNPKGCTSVTD</sequence>
<evidence type="ECO:0000256" key="1">
    <source>
        <dbReference type="SAM" id="MobiDB-lite"/>
    </source>
</evidence>